<dbReference type="Gene3D" id="2.60.120.1290">
    <property type="match status" value="1"/>
</dbReference>
<dbReference type="Proteomes" id="UP000593663">
    <property type="component" value="Plasmid p1"/>
</dbReference>
<dbReference type="InterPro" id="IPR050131">
    <property type="entry name" value="Peptidase_S8_subtilisin-like"/>
</dbReference>
<evidence type="ECO:0000256" key="6">
    <source>
        <dbReference type="PROSITE-ProRule" id="PRU01240"/>
    </source>
</evidence>
<dbReference type="InterPro" id="IPR036852">
    <property type="entry name" value="Peptidase_S8/S53_dom_sf"/>
</dbReference>
<gene>
    <name evidence="9" type="ORF">GCM10019071_32210</name>
    <name evidence="10" type="ORF">H5V43_21455</name>
</gene>
<keyword evidence="3 6" id="KW-0378">Hydrolase</keyword>
<evidence type="ECO:0000256" key="2">
    <source>
        <dbReference type="ARBA" id="ARBA00022670"/>
    </source>
</evidence>
<feature type="active site" description="Charge relay system" evidence="5 6">
    <location>
        <position position="190"/>
    </location>
</feature>
<evidence type="ECO:0000313" key="9">
    <source>
        <dbReference type="EMBL" id="GFZ99413.1"/>
    </source>
</evidence>
<feature type="region of interest" description="Disordered" evidence="7">
    <location>
        <begin position="650"/>
        <end position="695"/>
    </location>
</feature>
<dbReference type="InterPro" id="IPR000209">
    <property type="entry name" value="Peptidase_S8/S53_dom"/>
</dbReference>
<reference evidence="9" key="1">
    <citation type="journal article" date="2014" name="Int. J. Syst. Evol. Microbiol.">
        <title>Complete genome of a new Firmicutes species belonging to the dominant human colonic microbiota ('Ruminococcus bicirculans') reveals two chromosomes and a selective capacity to utilize plant glucans.</title>
        <authorList>
            <consortium name="NISC Comparative Sequencing Program"/>
            <person name="Wegmann U."/>
            <person name="Louis P."/>
            <person name="Goesmann A."/>
            <person name="Henrissat B."/>
            <person name="Duncan S.H."/>
            <person name="Flint H.J."/>
        </authorList>
    </citation>
    <scope>NUCLEOTIDE SEQUENCE</scope>
    <source>
        <strain evidence="9">CCM 7327</strain>
    </source>
</reference>
<evidence type="ECO:0000256" key="4">
    <source>
        <dbReference type="ARBA" id="ARBA00022825"/>
    </source>
</evidence>
<geneLocation type="plasmid" evidence="10 11">
    <name>p1</name>
</geneLocation>
<dbReference type="RefSeq" id="WP_130030152.1">
    <property type="nucleotide sequence ID" value="NZ_BMDU01000008.1"/>
</dbReference>
<dbReference type="PROSITE" id="PS51892">
    <property type="entry name" value="SUBTILASE"/>
    <property type="match status" value="1"/>
</dbReference>
<feature type="region of interest" description="Disordered" evidence="7">
    <location>
        <begin position="539"/>
        <end position="571"/>
    </location>
</feature>
<feature type="domain" description="Peptidase S8/S53" evidence="8">
    <location>
        <begin position="181"/>
        <end position="636"/>
    </location>
</feature>
<sequence>MNTQDRPRRVPGVGAAVGDAGGGAVDATDDLPNVAAAVAAGEAAPDPNITLVPTAIAVAEAPTLDPRLQKLVAIRRSGGTTAATASTVPGEVAVLARVSDVAAWEALSEVRPGVALPANQDSDGAIVTGRIPLARIEAVRRQPFVLSLKAAQDLRPALSASVPQARGDPASLGGGLSTRGGAGAVVGIIDYGCDFAHLNFRSANGSRIEAIWHQGGVNSPTAPFGYGALYERAAIEAALRQQTPYTTLGYGPARDSAGSQGTHGTHVMDIAAGSGGGSGVAGFAPEATIVFVDVSSDDIVWEGSGVVSTSFGDSVRLLEAVQFIFDRAGTRPCVVNISLGTNGGPHDGTTLVERGIDRLLGQAPNRAVVIAASNSYGDQIHASGRLAAGGSVDITWNRPPSTGWQDELEIWYGGADRIAIELLMPDGSSLGVVEPGQNGEAKDGGKVVLLVANRLNDPNNGDNVIGIFIDDSLPTGTWTIRLTGRTITDGGFHAWIERDDNSQASFLDHIDDEYTIGSISCGQLSFVVGSYDAHKPSTPLSWFSSAGPTRDGRQKPELSAPGHSVSAAHSRTKSGVILKSGTSMAAPAVTGALALLLAEAQARGIGLNPAEQHALLLGNLRAAPGAQGWHSRWGNGQLDVAAAMANVGRAPPAAAPAPAAPPAVATSAAAAPSRKRKRARVEESTPKRGRANNSK</sequence>
<reference evidence="10" key="4">
    <citation type="journal article" date="2021" name="Microbiol. Resour. Announc.">
        <title>Complete Genome Sequence of Sphingobium barthaii KK22, a High-Molecular-Weight Polycyclic Aromatic Hydrocarbon-Degrading Soil Bacterium.</title>
        <authorList>
            <person name="Mori J.F."/>
            <person name="Kanaly R.A."/>
        </authorList>
    </citation>
    <scope>NUCLEOTIDE SEQUENCE</scope>
    <source>
        <strain evidence="10">KK22</strain>
    </source>
</reference>
<evidence type="ECO:0000313" key="10">
    <source>
        <dbReference type="EMBL" id="QOT74456.1"/>
    </source>
</evidence>
<evidence type="ECO:0000313" key="11">
    <source>
        <dbReference type="Proteomes" id="UP000593663"/>
    </source>
</evidence>
<keyword evidence="12" id="KW-1185">Reference proteome</keyword>
<evidence type="ECO:0000256" key="7">
    <source>
        <dbReference type="SAM" id="MobiDB-lite"/>
    </source>
</evidence>
<proteinExistence type="inferred from homology"/>
<dbReference type="AlphaFoldDB" id="A0A4Q4ITJ2"/>
<dbReference type="InterPro" id="IPR015500">
    <property type="entry name" value="Peptidase_S8_subtilisin-rel"/>
</dbReference>
<dbReference type="SUPFAM" id="SSF52743">
    <property type="entry name" value="Subtilisin-like"/>
    <property type="match status" value="1"/>
</dbReference>
<keyword evidence="4 6" id="KW-0720">Serine protease</keyword>
<evidence type="ECO:0000313" key="12">
    <source>
        <dbReference type="Proteomes" id="UP000628109"/>
    </source>
</evidence>
<feature type="active site" description="Charge relay system" evidence="5 6">
    <location>
        <position position="263"/>
    </location>
</feature>
<keyword evidence="10" id="KW-0614">Plasmid</keyword>
<evidence type="ECO:0000256" key="5">
    <source>
        <dbReference type="PIRSR" id="PIRSR615500-1"/>
    </source>
</evidence>
<name>A0A4Q4ITJ2_SPHSA</name>
<organism evidence="10 11">
    <name type="scientific">Sphingobium fuliginis (strain ATCC 27551)</name>
    <dbReference type="NCBI Taxonomy" id="336203"/>
    <lineage>
        <taxon>Bacteria</taxon>
        <taxon>Pseudomonadati</taxon>
        <taxon>Pseudomonadota</taxon>
        <taxon>Alphaproteobacteria</taxon>
        <taxon>Sphingomonadales</taxon>
        <taxon>Sphingomonadaceae</taxon>
        <taxon>Sphingobium</taxon>
    </lineage>
</organism>
<dbReference type="PROSITE" id="PS00138">
    <property type="entry name" value="SUBTILASE_SER"/>
    <property type="match status" value="1"/>
</dbReference>
<keyword evidence="2 6" id="KW-0645">Protease</keyword>
<reference evidence="11" key="3">
    <citation type="submission" date="2020-08" db="EMBL/GenBank/DDBJ databases">
        <title>Complete genome sequence of Sphingobium barthaii strain KK22, a high-molecular-weight polycyclic aromatic hydrocarbon-degrading soil bacterium.</title>
        <authorList>
            <person name="Mori J.F."/>
            <person name="Kanaly R.A."/>
        </authorList>
    </citation>
    <scope>NUCLEOTIDE SEQUENCE [LARGE SCALE GENOMIC DNA]</scope>
    <source>
        <strain evidence="11">KK22</strain>
        <plasmid evidence="11">p1</plasmid>
    </source>
</reference>
<dbReference type="EMBL" id="BMDU01000008">
    <property type="protein sequence ID" value="GFZ99413.1"/>
    <property type="molecule type" value="Genomic_DNA"/>
</dbReference>
<evidence type="ECO:0000256" key="1">
    <source>
        <dbReference type="ARBA" id="ARBA00011073"/>
    </source>
</evidence>
<evidence type="ECO:0000259" key="8">
    <source>
        <dbReference type="Pfam" id="PF00082"/>
    </source>
</evidence>
<dbReference type="Pfam" id="PF00082">
    <property type="entry name" value="Peptidase_S8"/>
    <property type="match status" value="1"/>
</dbReference>
<evidence type="ECO:0000256" key="3">
    <source>
        <dbReference type="ARBA" id="ARBA00022801"/>
    </source>
</evidence>
<dbReference type="PRINTS" id="PR00723">
    <property type="entry name" value="SUBTILISIN"/>
</dbReference>
<accession>A0A4Q4ITJ2</accession>
<dbReference type="EMBL" id="CP060037">
    <property type="protein sequence ID" value="QOT74456.1"/>
    <property type="molecule type" value="Genomic_DNA"/>
</dbReference>
<dbReference type="Gene3D" id="3.40.50.200">
    <property type="entry name" value="Peptidase S8/S53 domain"/>
    <property type="match status" value="1"/>
</dbReference>
<comment type="similarity">
    <text evidence="1 6">Belongs to the peptidase S8 family.</text>
</comment>
<protein>
    <submittedName>
        <fullName evidence="10">S8 family serine peptidase</fullName>
    </submittedName>
</protein>
<dbReference type="Proteomes" id="UP000628109">
    <property type="component" value="Unassembled WGS sequence"/>
</dbReference>
<dbReference type="GO" id="GO:0006508">
    <property type="term" value="P:proteolysis"/>
    <property type="evidence" value="ECO:0007669"/>
    <property type="project" value="UniProtKB-KW"/>
</dbReference>
<feature type="compositionally biased region" description="Low complexity" evidence="7">
    <location>
        <begin position="662"/>
        <end position="672"/>
    </location>
</feature>
<dbReference type="InterPro" id="IPR023828">
    <property type="entry name" value="Peptidase_S8_Ser-AS"/>
</dbReference>
<dbReference type="GO" id="GO:0004252">
    <property type="term" value="F:serine-type endopeptidase activity"/>
    <property type="evidence" value="ECO:0007669"/>
    <property type="project" value="UniProtKB-UniRule"/>
</dbReference>
<dbReference type="PANTHER" id="PTHR43806:SF11">
    <property type="entry name" value="CEREVISIN-RELATED"/>
    <property type="match status" value="1"/>
</dbReference>
<feature type="active site" description="Charge relay system" evidence="5 6">
    <location>
        <position position="583"/>
    </location>
</feature>
<reference evidence="12" key="2">
    <citation type="journal article" date="2019" name="Int. J. Syst. Evol. Microbiol.">
        <title>The Global Catalogue of Microorganisms (GCM) 10K type strain sequencing project: providing services to taxonomists for standard genome sequencing and annotation.</title>
        <authorList>
            <consortium name="The Broad Institute Genomics Platform"/>
            <consortium name="The Broad Institute Genome Sequencing Center for Infectious Disease"/>
            <person name="Wu L."/>
            <person name="Ma J."/>
        </authorList>
    </citation>
    <scope>NUCLEOTIDE SEQUENCE [LARGE SCALE GENOMIC DNA]</scope>
    <source>
        <strain evidence="12">CCM 7327</strain>
    </source>
</reference>
<reference evidence="9" key="5">
    <citation type="submission" date="2024-05" db="EMBL/GenBank/DDBJ databases">
        <authorList>
            <person name="Sun Q."/>
            <person name="Sedlacek I."/>
        </authorList>
    </citation>
    <scope>NUCLEOTIDE SEQUENCE</scope>
    <source>
        <strain evidence="9">CCM 7327</strain>
    </source>
</reference>
<dbReference type="KEGG" id="sbar:H5V43_21455"/>
<dbReference type="PANTHER" id="PTHR43806">
    <property type="entry name" value="PEPTIDASE S8"/>
    <property type="match status" value="1"/>
</dbReference>